<feature type="site" description="Transition state stabilizer" evidence="7">
    <location>
        <position position="19"/>
    </location>
</feature>
<evidence type="ECO:0000256" key="1">
    <source>
        <dbReference type="ARBA" id="ARBA00001282"/>
    </source>
</evidence>
<dbReference type="InterPro" id="IPR018294">
    <property type="entry name" value="ISPD_synthase_CS"/>
</dbReference>
<dbReference type="InterPro" id="IPR050088">
    <property type="entry name" value="IspD/TarI_cytidylyltransf_bact"/>
</dbReference>
<dbReference type="PROSITE" id="PS01295">
    <property type="entry name" value="ISPD"/>
    <property type="match status" value="1"/>
</dbReference>
<comment type="similarity">
    <text evidence="3 7">Belongs to the IspD/TarI cytidylyltransferase family. IspD subfamily.</text>
</comment>
<feature type="site" description="Transition state stabilizer" evidence="7">
    <location>
        <position position="26"/>
    </location>
</feature>
<gene>
    <name evidence="7" type="primary">ispD</name>
    <name evidence="8" type="ORF">HKT17_08995</name>
</gene>
<evidence type="ECO:0000313" key="8">
    <source>
        <dbReference type="EMBL" id="QJR29836.1"/>
    </source>
</evidence>
<dbReference type="Pfam" id="PF01128">
    <property type="entry name" value="IspD"/>
    <property type="match status" value="1"/>
</dbReference>
<dbReference type="InterPro" id="IPR034683">
    <property type="entry name" value="IspD/TarI"/>
</dbReference>
<dbReference type="CDD" id="cd02516">
    <property type="entry name" value="CDP-ME_synthetase"/>
    <property type="match status" value="1"/>
</dbReference>
<name>A0ABX6N632_9BURK</name>
<comment type="function">
    <text evidence="7">Catalyzes the formation of 4-diphosphocytidyl-2-C-methyl-D-erythritol from CTP and 2-C-methyl-D-erythritol 4-phosphate (MEP).</text>
</comment>
<dbReference type="NCBIfam" id="TIGR00453">
    <property type="entry name" value="ispD"/>
    <property type="match status" value="1"/>
</dbReference>
<evidence type="ECO:0000256" key="6">
    <source>
        <dbReference type="ARBA" id="ARBA00023229"/>
    </source>
</evidence>
<organism evidence="8 9">
    <name type="scientific">Limnobacter profundi</name>
    <dbReference type="NCBI Taxonomy" id="2732163"/>
    <lineage>
        <taxon>Bacteria</taxon>
        <taxon>Pseudomonadati</taxon>
        <taxon>Pseudomonadota</taxon>
        <taxon>Betaproteobacteria</taxon>
        <taxon>Burkholderiales</taxon>
        <taxon>Burkholderiaceae</taxon>
        <taxon>Limnobacter</taxon>
    </lineage>
</organism>
<accession>A0ABX6N632</accession>
<comment type="catalytic activity">
    <reaction evidence="1 7">
        <text>2-C-methyl-D-erythritol 4-phosphate + CTP + H(+) = 4-CDP-2-C-methyl-D-erythritol + diphosphate</text>
        <dbReference type="Rhea" id="RHEA:13429"/>
        <dbReference type="ChEBI" id="CHEBI:15378"/>
        <dbReference type="ChEBI" id="CHEBI:33019"/>
        <dbReference type="ChEBI" id="CHEBI:37563"/>
        <dbReference type="ChEBI" id="CHEBI:57823"/>
        <dbReference type="ChEBI" id="CHEBI:58262"/>
        <dbReference type="EC" id="2.7.7.60"/>
    </reaction>
</comment>
<dbReference type="PANTHER" id="PTHR32125">
    <property type="entry name" value="2-C-METHYL-D-ERYTHRITOL 4-PHOSPHATE CYTIDYLYLTRANSFERASE, CHLOROPLASTIC"/>
    <property type="match status" value="1"/>
</dbReference>
<dbReference type="SUPFAM" id="SSF53448">
    <property type="entry name" value="Nucleotide-diphospho-sugar transferases"/>
    <property type="match status" value="1"/>
</dbReference>
<evidence type="ECO:0000256" key="7">
    <source>
        <dbReference type="HAMAP-Rule" id="MF_00108"/>
    </source>
</evidence>
<dbReference type="PANTHER" id="PTHR32125:SF4">
    <property type="entry name" value="2-C-METHYL-D-ERYTHRITOL 4-PHOSPHATE CYTIDYLYLTRANSFERASE, CHLOROPLASTIC"/>
    <property type="match status" value="1"/>
</dbReference>
<reference evidence="8 9" key="1">
    <citation type="submission" date="2020-05" db="EMBL/GenBank/DDBJ databases">
        <title>Compete genome of Limnobacter sp. SAORIC-580.</title>
        <authorList>
            <person name="Song J."/>
            <person name="Cho J.-C."/>
        </authorList>
    </citation>
    <scope>NUCLEOTIDE SEQUENCE [LARGE SCALE GENOMIC DNA]</scope>
    <source>
        <strain evidence="8 9">SAORIC-580</strain>
    </source>
</reference>
<keyword evidence="4 7" id="KW-0808">Transferase</keyword>
<evidence type="ECO:0000313" key="9">
    <source>
        <dbReference type="Proteomes" id="UP000501130"/>
    </source>
</evidence>
<sequence length="243" mass="25898">MARIAKYFGLVPAGGAGRRFGGSIPKQYAMLGAKTVLEHSVEALLADPRVEKVFVVVASDDSTALALFRGNSQVTCLPLGGQERVNSVLNGLNHLLENLLVGETDWVLVHDAARPGLSAAALKSLIDQGSEHIAGALLAVPVADTLKRTSLAQEGEVIAQHTVPRDHLWAAQTPQMFRAQALSMAISECLYKGAQLTDDASAIETLGIGPLIVPGHVENMKITQAEDLRTVARLLGLHQENFE</sequence>
<keyword evidence="5 7" id="KW-0548">Nucleotidyltransferase</keyword>
<dbReference type="InterPro" id="IPR001228">
    <property type="entry name" value="IspD"/>
</dbReference>
<dbReference type="EMBL" id="CP053084">
    <property type="protein sequence ID" value="QJR29836.1"/>
    <property type="molecule type" value="Genomic_DNA"/>
</dbReference>
<dbReference type="InterPro" id="IPR029044">
    <property type="entry name" value="Nucleotide-diphossugar_trans"/>
</dbReference>
<dbReference type="HAMAP" id="MF_00108">
    <property type="entry name" value="IspD"/>
    <property type="match status" value="1"/>
</dbReference>
<evidence type="ECO:0000256" key="2">
    <source>
        <dbReference type="ARBA" id="ARBA00004787"/>
    </source>
</evidence>
<keyword evidence="6 7" id="KW-0414">Isoprene biosynthesis</keyword>
<proteinExistence type="inferred from homology"/>
<dbReference type="GO" id="GO:0050518">
    <property type="term" value="F:2-C-methyl-D-erythritol 4-phosphate cytidylyltransferase activity"/>
    <property type="evidence" value="ECO:0007669"/>
    <property type="project" value="UniProtKB-EC"/>
</dbReference>
<protein>
    <recommendedName>
        <fullName evidence="7">2-C-methyl-D-erythritol 4-phosphate cytidylyltransferase</fullName>
        <ecNumber evidence="7">2.7.7.60</ecNumber>
    </recommendedName>
    <alternativeName>
        <fullName evidence="7">4-diphosphocytidyl-2C-methyl-D-erythritol synthase</fullName>
    </alternativeName>
    <alternativeName>
        <fullName evidence="7">MEP cytidylyltransferase</fullName>
        <shortName evidence="7">MCT</shortName>
    </alternativeName>
</protein>
<comment type="pathway">
    <text evidence="2 7">Isoprenoid biosynthesis; isopentenyl diphosphate biosynthesis via DXP pathway; isopentenyl diphosphate from 1-deoxy-D-xylulose 5-phosphate: step 2/6.</text>
</comment>
<evidence type="ECO:0000256" key="3">
    <source>
        <dbReference type="ARBA" id="ARBA00009789"/>
    </source>
</evidence>
<feature type="site" description="Positions MEP for the nucleophilic attack" evidence="7">
    <location>
        <position position="165"/>
    </location>
</feature>
<evidence type="ECO:0000256" key="4">
    <source>
        <dbReference type="ARBA" id="ARBA00022679"/>
    </source>
</evidence>
<evidence type="ECO:0000256" key="5">
    <source>
        <dbReference type="ARBA" id="ARBA00022695"/>
    </source>
</evidence>
<dbReference type="RefSeq" id="WP_105029317.1">
    <property type="nucleotide sequence ID" value="NZ_CP053084.1"/>
</dbReference>
<keyword evidence="9" id="KW-1185">Reference proteome</keyword>
<dbReference type="Proteomes" id="UP000501130">
    <property type="component" value="Chromosome"/>
</dbReference>
<feature type="site" description="Positions MEP for the nucleophilic attack" evidence="7">
    <location>
        <position position="221"/>
    </location>
</feature>
<dbReference type="EC" id="2.7.7.60" evidence="7"/>
<dbReference type="Gene3D" id="3.90.550.10">
    <property type="entry name" value="Spore Coat Polysaccharide Biosynthesis Protein SpsA, Chain A"/>
    <property type="match status" value="1"/>
</dbReference>